<dbReference type="InterPro" id="IPR029063">
    <property type="entry name" value="SAM-dependent_MTases_sf"/>
</dbReference>
<dbReference type="OrthoDB" id="649979at2"/>
<sequence length="334" mass="36746">MSSHPPSSGDVRALYEEFPYPLPNSGTEPIYDVAMGLDLVLPSLDDCQVMDAGCGTGHRLVGLALQYPDTEFLGVDFSEHSLSVARELAKNHECDNVSFRHAEIGGEHLGRDFDLITSTGVIHHLADPAGGAAWLQQHLKRDGIAYTWYYHPYGEFDRLLSRRLVHTLMDHSVEDISKTVLADLGLALSVEQYGTRTSFAEVSAETQLAADADAYLHPIVNAYRFQEAADFFRDGTDWTVVHGINWDGGSSLIDSDHWAEGEFGTLASSDLFQSGRLREVFAGMPPEVQLDCVELRLRPTGFTLLSGNEAGLDRCTAQTRANVRNANLLRMSAC</sequence>
<keyword evidence="3" id="KW-1185">Reference proteome</keyword>
<dbReference type="CDD" id="cd02440">
    <property type="entry name" value="AdoMet_MTases"/>
    <property type="match status" value="1"/>
</dbReference>
<gene>
    <name evidence="2" type="ORF">San01_27530</name>
</gene>
<accession>A0A5J4LFQ1</accession>
<organism evidence="2 3">
    <name type="scientific">Streptomyces angustmyceticus</name>
    <dbReference type="NCBI Taxonomy" id="285578"/>
    <lineage>
        <taxon>Bacteria</taxon>
        <taxon>Bacillati</taxon>
        <taxon>Actinomycetota</taxon>
        <taxon>Actinomycetes</taxon>
        <taxon>Kitasatosporales</taxon>
        <taxon>Streptomycetaceae</taxon>
        <taxon>Streptomyces</taxon>
    </lineage>
</organism>
<dbReference type="PANTHER" id="PTHR45128">
    <property type="entry name" value="METHYLTRANSFERASE TYPE 11"/>
    <property type="match status" value="1"/>
</dbReference>
<dbReference type="InterPro" id="IPR025714">
    <property type="entry name" value="Methyltranfer_dom"/>
</dbReference>
<dbReference type="RefSeq" id="WP_086716561.1">
    <property type="nucleotide sequence ID" value="NZ_BLAG01000008.1"/>
</dbReference>
<dbReference type="Gene3D" id="3.40.50.150">
    <property type="entry name" value="Vaccinia Virus protein VP39"/>
    <property type="match status" value="1"/>
</dbReference>
<dbReference type="EMBL" id="BLAG01000008">
    <property type="protein sequence ID" value="GES30266.1"/>
    <property type="molecule type" value="Genomic_DNA"/>
</dbReference>
<comment type="caution">
    <text evidence="2">The sequence shown here is derived from an EMBL/GenBank/DDBJ whole genome shotgun (WGS) entry which is preliminary data.</text>
</comment>
<dbReference type="Pfam" id="PF13847">
    <property type="entry name" value="Methyltransf_31"/>
    <property type="match status" value="1"/>
</dbReference>
<evidence type="ECO:0000313" key="2">
    <source>
        <dbReference type="EMBL" id="GES30266.1"/>
    </source>
</evidence>
<reference evidence="2 3" key="1">
    <citation type="submission" date="2019-10" db="EMBL/GenBank/DDBJ databases">
        <title>Whole genome shotgun sequence of Streptomyces angustmyceticus NBRC 3934.</title>
        <authorList>
            <person name="Hosoyama A."/>
            <person name="Ichikawa N."/>
            <person name="Kimura A."/>
            <person name="Kitahashi Y."/>
            <person name="Komaki H."/>
            <person name="Uohara A."/>
        </authorList>
    </citation>
    <scope>NUCLEOTIDE SEQUENCE [LARGE SCALE GENOMIC DNA]</scope>
    <source>
        <strain evidence="2 3">NBRC 3934</strain>
    </source>
</reference>
<dbReference type="AlphaFoldDB" id="A0A5J4LFQ1"/>
<dbReference type="InterPro" id="IPR053173">
    <property type="entry name" value="SAM-binding_MTase"/>
</dbReference>
<dbReference type="SUPFAM" id="SSF53335">
    <property type="entry name" value="S-adenosyl-L-methionine-dependent methyltransferases"/>
    <property type="match status" value="1"/>
</dbReference>
<evidence type="ECO:0000259" key="1">
    <source>
        <dbReference type="Pfam" id="PF13847"/>
    </source>
</evidence>
<dbReference type="Proteomes" id="UP000325598">
    <property type="component" value="Unassembled WGS sequence"/>
</dbReference>
<protein>
    <recommendedName>
        <fullName evidence="1">Methyltransferase domain-containing protein</fullName>
    </recommendedName>
</protein>
<feature type="domain" description="Methyltransferase" evidence="1">
    <location>
        <begin position="45"/>
        <end position="147"/>
    </location>
</feature>
<name>A0A5J4LFQ1_9ACTN</name>
<dbReference type="GeneID" id="96751815"/>
<proteinExistence type="predicted"/>
<evidence type="ECO:0000313" key="3">
    <source>
        <dbReference type="Proteomes" id="UP000325598"/>
    </source>
</evidence>